<dbReference type="AlphaFoldDB" id="A0AAV4HPT6"/>
<protein>
    <submittedName>
        <fullName evidence="1">Retrovirus-related Pol polyprotein LINE-1</fullName>
    </submittedName>
</protein>
<evidence type="ECO:0000313" key="1">
    <source>
        <dbReference type="EMBL" id="GFR99749.1"/>
    </source>
</evidence>
<comment type="caution">
    <text evidence="1">The sequence shown here is derived from an EMBL/GenBank/DDBJ whole genome shotgun (WGS) entry which is preliminary data.</text>
</comment>
<keyword evidence="2" id="KW-1185">Reference proteome</keyword>
<name>A0AAV4HPT6_9GAST</name>
<proteinExistence type="predicted"/>
<sequence>MELLLTYGCETWTLLADTERRIQAFESKCPRKLLSISYKDHVTNESVRDVRTGQDTVETEVHVHCDFYSAIPVTKIEAHSKAGRLSITYIENLDIQEMTSKYLERENSRRVVLTSSMAASIGTGDAGM</sequence>
<reference evidence="1 2" key="1">
    <citation type="journal article" date="2021" name="Elife">
        <title>Chloroplast acquisition without the gene transfer in kleptoplastic sea slugs, Plakobranchus ocellatus.</title>
        <authorList>
            <person name="Maeda T."/>
            <person name="Takahashi S."/>
            <person name="Yoshida T."/>
            <person name="Shimamura S."/>
            <person name="Takaki Y."/>
            <person name="Nagai Y."/>
            <person name="Toyoda A."/>
            <person name="Suzuki Y."/>
            <person name="Arimoto A."/>
            <person name="Ishii H."/>
            <person name="Satoh N."/>
            <person name="Nishiyama T."/>
            <person name="Hasebe M."/>
            <person name="Maruyama T."/>
            <person name="Minagawa J."/>
            <person name="Obokata J."/>
            <person name="Shigenobu S."/>
        </authorList>
    </citation>
    <scope>NUCLEOTIDE SEQUENCE [LARGE SCALE GENOMIC DNA]</scope>
</reference>
<dbReference type="Proteomes" id="UP000762676">
    <property type="component" value="Unassembled WGS sequence"/>
</dbReference>
<organism evidence="1 2">
    <name type="scientific">Elysia marginata</name>
    <dbReference type="NCBI Taxonomy" id="1093978"/>
    <lineage>
        <taxon>Eukaryota</taxon>
        <taxon>Metazoa</taxon>
        <taxon>Spiralia</taxon>
        <taxon>Lophotrochozoa</taxon>
        <taxon>Mollusca</taxon>
        <taxon>Gastropoda</taxon>
        <taxon>Heterobranchia</taxon>
        <taxon>Euthyneura</taxon>
        <taxon>Panpulmonata</taxon>
        <taxon>Sacoglossa</taxon>
        <taxon>Placobranchoidea</taxon>
        <taxon>Plakobranchidae</taxon>
        <taxon>Elysia</taxon>
    </lineage>
</organism>
<gene>
    <name evidence="1" type="ORF">ElyMa_006381200</name>
</gene>
<dbReference type="EMBL" id="BMAT01012819">
    <property type="protein sequence ID" value="GFR99749.1"/>
    <property type="molecule type" value="Genomic_DNA"/>
</dbReference>
<evidence type="ECO:0000313" key="2">
    <source>
        <dbReference type="Proteomes" id="UP000762676"/>
    </source>
</evidence>
<accession>A0AAV4HPT6</accession>